<evidence type="ECO:0000313" key="4">
    <source>
        <dbReference type="Proteomes" id="UP000001514"/>
    </source>
</evidence>
<evidence type="ECO:0000256" key="1">
    <source>
        <dbReference type="SAM" id="Coils"/>
    </source>
</evidence>
<dbReference type="InParanoid" id="D8RVK9"/>
<evidence type="ECO:0008006" key="5">
    <source>
        <dbReference type="Google" id="ProtNLM"/>
    </source>
</evidence>
<sequence length="812" mass="91005">MERSASSMDESITSAPELECWSSENLEELRHLLACTSMELESARQAAKSQEQIYTCKLTHLEELLRAAQRERDEAREKAFDPSAATITSSWEELPDPAGDYSFLLNDVALDDTTVVLDLSAPSLDHPFHADAAAAGFFLGNPPLSKTSPRNAAAMDDLEAAVVTSALPERGHLLDAVMQAGPLLHNLMLAAAPPRLSHVPHLPLPRWHHPPPEMAKSGTAGSARSTSVRKNSNKSAKTLSAAAADLKISAGKLKTMSVVAQLVGEGQLNELPLEEVARLKEKEGKEENPSDLVRHSAAREVQFDEERGPRFICYRGPPESRPLVPLALVESSFFSFRMNARATTEVEEVDIDTAHQLWNLCSVGWDDEVTQMTPAVNKLFQSYLCRFVSRTDIDGKPGDGVVEGQMVVFEHKLQPADGYFQGLEYLRRRFLSTRDAGFRQSYGLLVLLACPYIQAVAVVMDWDTEKVFAEPLTSFVNCYGAQEFEDLNVLAATLRAVRLFCDQYDPKARVHPAVPFMFRDKPLQQLEERLVFVLEPTRLAKLTRLYSSEAHKLWAKANVAPTLHSAVEIGGGWIQVEMVYLRKEDGWQDAKQVVSDCARDPESLNRLTECIKAAAIKGHETGYVHGDLRLPNIKLRSRADGSFDVMFIDFDWAGKIGEATYPAVLNPEHAWHQDAKYKKPIEPAHDLHFVNNLVKQNFDEDCCLSIPRTSASVLLSKTQVSSLLGQKVIERQSLDQEQYLLGDKEPGDDERKNHLIMVNYQRIVHKGHPHRAKRLQKYKSEKEKRWIVYKVQTLTTKANMDVLMIEAILERI</sequence>
<dbReference type="Proteomes" id="UP000001514">
    <property type="component" value="Unassembled WGS sequence"/>
</dbReference>
<dbReference type="AlphaFoldDB" id="D8RVK9"/>
<keyword evidence="4" id="KW-1185">Reference proteome</keyword>
<dbReference type="PANTHER" id="PTHR33431">
    <property type="entry name" value="ENABLED-LIKE PROTEIN (DUF1635)"/>
    <property type="match status" value="1"/>
</dbReference>
<evidence type="ECO:0000256" key="2">
    <source>
        <dbReference type="SAM" id="MobiDB-lite"/>
    </source>
</evidence>
<dbReference type="SUPFAM" id="SSF56112">
    <property type="entry name" value="Protein kinase-like (PK-like)"/>
    <property type="match status" value="1"/>
</dbReference>
<keyword evidence="1" id="KW-0175">Coiled coil</keyword>
<dbReference type="HOGENOM" id="CLU_392526_0_0_1"/>
<dbReference type="Gramene" id="EFJ23977">
    <property type="protein sequence ID" value="EFJ23977"/>
    <property type="gene ID" value="SELMODRAFT_415277"/>
</dbReference>
<gene>
    <name evidence="3" type="ORF">SELMODRAFT_415277</name>
</gene>
<feature type="region of interest" description="Disordered" evidence="2">
    <location>
        <begin position="204"/>
        <end position="235"/>
    </location>
</feature>
<accession>D8RVK9</accession>
<protein>
    <recommendedName>
        <fullName evidence="5">Protein kinase domain-containing protein</fullName>
    </recommendedName>
</protein>
<dbReference type="InterPro" id="IPR012862">
    <property type="entry name" value="DUF1635"/>
</dbReference>
<feature type="coiled-coil region" evidence="1">
    <location>
        <begin position="26"/>
        <end position="78"/>
    </location>
</feature>
<name>D8RVK9_SELML</name>
<dbReference type="InterPro" id="IPR011009">
    <property type="entry name" value="Kinase-like_dom_sf"/>
</dbReference>
<dbReference type="EMBL" id="GL377591">
    <property type="protein sequence ID" value="EFJ23977.1"/>
    <property type="molecule type" value="Genomic_DNA"/>
</dbReference>
<dbReference type="STRING" id="88036.D8RVK9"/>
<evidence type="ECO:0000313" key="3">
    <source>
        <dbReference type="EMBL" id="EFJ23977.1"/>
    </source>
</evidence>
<feature type="compositionally biased region" description="Polar residues" evidence="2">
    <location>
        <begin position="219"/>
        <end position="235"/>
    </location>
</feature>
<dbReference type="PANTHER" id="PTHR33431:SF3">
    <property type="entry name" value="ENABLED-LIKE PROTEIN (DUF1635)"/>
    <property type="match status" value="1"/>
</dbReference>
<proteinExistence type="predicted"/>
<dbReference type="eggNOG" id="ENOG502QVH2">
    <property type="taxonomic scope" value="Eukaryota"/>
</dbReference>
<organism evidence="4">
    <name type="scientific">Selaginella moellendorffii</name>
    <name type="common">Spikemoss</name>
    <dbReference type="NCBI Taxonomy" id="88036"/>
    <lineage>
        <taxon>Eukaryota</taxon>
        <taxon>Viridiplantae</taxon>
        <taxon>Streptophyta</taxon>
        <taxon>Embryophyta</taxon>
        <taxon>Tracheophyta</taxon>
        <taxon>Lycopodiopsida</taxon>
        <taxon>Selaginellales</taxon>
        <taxon>Selaginellaceae</taxon>
        <taxon>Selaginella</taxon>
    </lineage>
</organism>
<reference evidence="3 4" key="1">
    <citation type="journal article" date="2011" name="Science">
        <title>The Selaginella genome identifies genetic changes associated with the evolution of vascular plants.</title>
        <authorList>
            <person name="Banks J.A."/>
            <person name="Nishiyama T."/>
            <person name="Hasebe M."/>
            <person name="Bowman J.L."/>
            <person name="Gribskov M."/>
            <person name="dePamphilis C."/>
            <person name="Albert V.A."/>
            <person name="Aono N."/>
            <person name="Aoyama T."/>
            <person name="Ambrose B.A."/>
            <person name="Ashton N.W."/>
            <person name="Axtell M.J."/>
            <person name="Barker E."/>
            <person name="Barker M.S."/>
            <person name="Bennetzen J.L."/>
            <person name="Bonawitz N.D."/>
            <person name="Chapple C."/>
            <person name="Cheng C."/>
            <person name="Correa L.G."/>
            <person name="Dacre M."/>
            <person name="DeBarry J."/>
            <person name="Dreyer I."/>
            <person name="Elias M."/>
            <person name="Engstrom E.M."/>
            <person name="Estelle M."/>
            <person name="Feng L."/>
            <person name="Finet C."/>
            <person name="Floyd S.K."/>
            <person name="Frommer W.B."/>
            <person name="Fujita T."/>
            <person name="Gramzow L."/>
            <person name="Gutensohn M."/>
            <person name="Harholt J."/>
            <person name="Hattori M."/>
            <person name="Heyl A."/>
            <person name="Hirai T."/>
            <person name="Hiwatashi Y."/>
            <person name="Ishikawa M."/>
            <person name="Iwata M."/>
            <person name="Karol K.G."/>
            <person name="Koehler B."/>
            <person name="Kolukisaoglu U."/>
            <person name="Kubo M."/>
            <person name="Kurata T."/>
            <person name="Lalonde S."/>
            <person name="Li K."/>
            <person name="Li Y."/>
            <person name="Litt A."/>
            <person name="Lyons E."/>
            <person name="Manning G."/>
            <person name="Maruyama T."/>
            <person name="Michael T.P."/>
            <person name="Mikami K."/>
            <person name="Miyazaki S."/>
            <person name="Morinaga S."/>
            <person name="Murata T."/>
            <person name="Mueller-Roeber B."/>
            <person name="Nelson D.R."/>
            <person name="Obara M."/>
            <person name="Oguri Y."/>
            <person name="Olmstead R.G."/>
            <person name="Onodera N."/>
            <person name="Petersen B.L."/>
            <person name="Pils B."/>
            <person name="Prigge M."/>
            <person name="Rensing S.A."/>
            <person name="Riano-Pachon D.M."/>
            <person name="Roberts A.W."/>
            <person name="Sato Y."/>
            <person name="Scheller H.V."/>
            <person name="Schulz B."/>
            <person name="Schulz C."/>
            <person name="Shakirov E.V."/>
            <person name="Shibagaki N."/>
            <person name="Shinohara N."/>
            <person name="Shippen D.E."/>
            <person name="Soerensen I."/>
            <person name="Sotooka R."/>
            <person name="Sugimoto N."/>
            <person name="Sugita M."/>
            <person name="Sumikawa N."/>
            <person name="Tanurdzic M."/>
            <person name="Theissen G."/>
            <person name="Ulvskov P."/>
            <person name="Wakazuki S."/>
            <person name="Weng J.K."/>
            <person name="Willats W.W."/>
            <person name="Wipf D."/>
            <person name="Wolf P.G."/>
            <person name="Yang L."/>
            <person name="Zimmer A.D."/>
            <person name="Zhu Q."/>
            <person name="Mitros T."/>
            <person name="Hellsten U."/>
            <person name="Loque D."/>
            <person name="Otillar R."/>
            <person name="Salamov A."/>
            <person name="Schmutz J."/>
            <person name="Shapiro H."/>
            <person name="Lindquist E."/>
            <person name="Lucas S."/>
            <person name="Rokhsar D."/>
            <person name="Grigoriev I.V."/>
        </authorList>
    </citation>
    <scope>NUCLEOTIDE SEQUENCE [LARGE SCALE GENOMIC DNA]</scope>
</reference>
<dbReference type="KEGG" id="smo:SELMODRAFT_415277"/>
<dbReference type="Pfam" id="PF07795">
    <property type="entry name" value="DUF1635"/>
    <property type="match status" value="2"/>
</dbReference>